<dbReference type="AlphaFoldDB" id="A0A2P2MWZ6"/>
<sequence length="107" mass="12052">MKYRSNFYLTSGPISVSRSKMLISKELLDLVARPSTPRICSLAISASRRTFNPFTVWLIVGLCMEIDGTQDIAISTNFQRELISKFPFNLGSTTFLISPFAKNELIQ</sequence>
<protein>
    <submittedName>
        <fullName evidence="1">Uncharacterized protein MANES_04G136000</fullName>
    </submittedName>
</protein>
<name>A0A2P2MWZ6_RHIMU</name>
<proteinExistence type="predicted"/>
<reference evidence="1" key="1">
    <citation type="submission" date="2018-02" db="EMBL/GenBank/DDBJ databases">
        <title>Rhizophora mucronata_Transcriptome.</title>
        <authorList>
            <person name="Meera S.P."/>
            <person name="Sreeshan A."/>
            <person name="Augustine A."/>
        </authorList>
    </citation>
    <scope>NUCLEOTIDE SEQUENCE</scope>
    <source>
        <tissue evidence="1">Leaf</tissue>
    </source>
</reference>
<organism evidence="1">
    <name type="scientific">Rhizophora mucronata</name>
    <name type="common">Asiatic mangrove</name>
    <dbReference type="NCBI Taxonomy" id="61149"/>
    <lineage>
        <taxon>Eukaryota</taxon>
        <taxon>Viridiplantae</taxon>
        <taxon>Streptophyta</taxon>
        <taxon>Embryophyta</taxon>
        <taxon>Tracheophyta</taxon>
        <taxon>Spermatophyta</taxon>
        <taxon>Magnoliopsida</taxon>
        <taxon>eudicotyledons</taxon>
        <taxon>Gunneridae</taxon>
        <taxon>Pentapetalae</taxon>
        <taxon>rosids</taxon>
        <taxon>fabids</taxon>
        <taxon>Malpighiales</taxon>
        <taxon>Rhizophoraceae</taxon>
        <taxon>Rhizophora</taxon>
    </lineage>
</organism>
<evidence type="ECO:0000313" key="1">
    <source>
        <dbReference type="EMBL" id="MBX34718.1"/>
    </source>
</evidence>
<dbReference type="EMBL" id="GGEC01054234">
    <property type="protein sequence ID" value="MBX34718.1"/>
    <property type="molecule type" value="Transcribed_RNA"/>
</dbReference>
<accession>A0A2P2MWZ6</accession>